<dbReference type="AlphaFoldDB" id="Q6ZLK6"/>
<evidence type="ECO:0000313" key="2">
    <source>
        <dbReference type="EMBL" id="BAC82954.1"/>
    </source>
</evidence>
<evidence type="ECO:0000313" key="4">
    <source>
        <dbReference type="Proteomes" id="UP000000763"/>
    </source>
</evidence>
<reference evidence="4" key="4">
    <citation type="journal article" date="2008" name="Nucleic Acids Res.">
        <title>The rice annotation project database (RAP-DB): 2008 update.</title>
        <authorList>
            <consortium name="The rice annotation project (RAP)"/>
        </authorList>
    </citation>
    <scope>GENOME REANNOTATION</scope>
    <source>
        <strain evidence="4">cv. Nipponbare</strain>
    </source>
</reference>
<reference evidence="3" key="2">
    <citation type="submission" date="2001-11" db="EMBL/GenBank/DDBJ databases">
        <title>Oryza sativa nipponbare(GA3) genomic DNA, chromosome 7, PAC clone:P0507H12.</title>
        <authorList>
            <person name="Sasaki T."/>
            <person name="Matsumoto T."/>
            <person name="Yamamoto K."/>
        </authorList>
    </citation>
    <scope>NUCLEOTIDE SEQUENCE</scope>
</reference>
<accession>Q6ZLK6</accession>
<dbReference type="EMBL" id="AP003742">
    <property type="protein sequence ID" value="BAC82954.1"/>
    <property type="molecule type" value="Genomic_DNA"/>
</dbReference>
<dbReference type="Proteomes" id="UP000000763">
    <property type="component" value="Chromosome 7"/>
</dbReference>
<evidence type="ECO:0000256" key="1">
    <source>
        <dbReference type="SAM" id="MobiDB-lite"/>
    </source>
</evidence>
<reference evidence="2" key="1">
    <citation type="submission" date="2001-06" db="EMBL/GenBank/DDBJ databases">
        <title>Oryza sativa nipponbare(GA3) genomic DNA, chromosome 7, BAC clone:OJ1118_D07.</title>
        <authorList>
            <person name="Sasaki T."/>
            <person name="Matsumoto T."/>
            <person name="Yamamoto K."/>
        </authorList>
    </citation>
    <scope>NUCLEOTIDE SEQUENCE</scope>
</reference>
<name>Q6ZLK6_ORYSJ</name>
<evidence type="ECO:0000313" key="3">
    <source>
        <dbReference type="EMBL" id="BAD30614.1"/>
    </source>
</evidence>
<feature type="region of interest" description="Disordered" evidence="1">
    <location>
        <begin position="55"/>
        <end position="78"/>
    </location>
</feature>
<protein>
    <submittedName>
        <fullName evidence="2">Uncharacterized protein</fullName>
    </submittedName>
</protein>
<proteinExistence type="predicted"/>
<gene>
    <name evidence="2" type="ORF">OJ1118_D07.27</name>
    <name evidence="3" type="ORF">P0507H12.12</name>
</gene>
<dbReference type="EMBL" id="AP004338">
    <property type="protein sequence ID" value="BAD30614.1"/>
    <property type="molecule type" value="Genomic_DNA"/>
</dbReference>
<reference evidence="4" key="3">
    <citation type="journal article" date="2005" name="Nature">
        <title>The map-based sequence of the rice genome.</title>
        <authorList>
            <consortium name="International rice genome sequencing project (IRGSP)"/>
            <person name="Matsumoto T."/>
            <person name="Wu J."/>
            <person name="Kanamori H."/>
            <person name="Katayose Y."/>
            <person name="Fujisawa M."/>
            <person name="Namiki N."/>
            <person name="Mizuno H."/>
            <person name="Yamamoto K."/>
            <person name="Antonio B.A."/>
            <person name="Baba T."/>
            <person name="Sakata K."/>
            <person name="Nagamura Y."/>
            <person name="Aoki H."/>
            <person name="Arikawa K."/>
            <person name="Arita K."/>
            <person name="Bito T."/>
            <person name="Chiden Y."/>
            <person name="Fujitsuka N."/>
            <person name="Fukunaka R."/>
            <person name="Hamada M."/>
            <person name="Harada C."/>
            <person name="Hayashi A."/>
            <person name="Hijishita S."/>
            <person name="Honda M."/>
            <person name="Hosokawa S."/>
            <person name="Ichikawa Y."/>
            <person name="Idonuma A."/>
            <person name="Iijima M."/>
            <person name="Ikeda M."/>
            <person name="Ikeno M."/>
            <person name="Ito K."/>
            <person name="Ito S."/>
            <person name="Ito T."/>
            <person name="Ito Y."/>
            <person name="Ito Y."/>
            <person name="Iwabuchi A."/>
            <person name="Kamiya K."/>
            <person name="Karasawa W."/>
            <person name="Kurita K."/>
            <person name="Katagiri S."/>
            <person name="Kikuta A."/>
            <person name="Kobayashi H."/>
            <person name="Kobayashi N."/>
            <person name="Machita K."/>
            <person name="Maehara T."/>
            <person name="Masukawa M."/>
            <person name="Mizubayashi T."/>
            <person name="Mukai Y."/>
            <person name="Nagasaki H."/>
            <person name="Nagata Y."/>
            <person name="Naito S."/>
            <person name="Nakashima M."/>
            <person name="Nakama Y."/>
            <person name="Nakamichi Y."/>
            <person name="Nakamura M."/>
            <person name="Meguro A."/>
            <person name="Negishi M."/>
            <person name="Ohta I."/>
            <person name="Ohta T."/>
            <person name="Okamoto M."/>
            <person name="Ono N."/>
            <person name="Saji S."/>
            <person name="Sakaguchi M."/>
            <person name="Sakai K."/>
            <person name="Shibata M."/>
            <person name="Shimokawa T."/>
            <person name="Song J."/>
            <person name="Takazaki Y."/>
            <person name="Terasawa K."/>
            <person name="Tsugane M."/>
            <person name="Tsuji K."/>
            <person name="Ueda S."/>
            <person name="Waki K."/>
            <person name="Yamagata H."/>
            <person name="Yamamoto M."/>
            <person name="Yamamoto S."/>
            <person name="Yamane H."/>
            <person name="Yoshiki S."/>
            <person name="Yoshihara R."/>
            <person name="Yukawa K."/>
            <person name="Zhong H."/>
            <person name="Yano M."/>
            <person name="Yuan Q."/>
            <person name="Ouyang S."/>
            <person name="Liu J."/>
            <person name="Jones K.M."/>
            <person name="Gansberger K."/>
            <person name="Moffat K."/>
            <person name="Hill J."/>
            <person name="Bera J."/>
            <person name="Fadrosh D."/>
            <person name="Jin S."/>
            <person name="Johri S."/>
            <person name="Kim M."/>
            <person name="Overton L."/>
            <person name="Reardon M."/>
            <person name="Tsitrin T."/>
            <person name="Vuong H."/>
            <person name="Weaver B."/>
            <person name="Ciecko A."/>
            <person name="Tallon L."/>
            <person name="Jackson J."/>
            <person name="Pai G."/>
            <person name="Aken S.V."/>
            <person name="Utterback T."/>
            <person name="Reidmuller S."/>
            <person name="Feldblyum T."/>
            <person name="Hsiao J."/>
            <person name="Zismann V."/>
            <person name="Iobst S."/>
            <person name="de Vazeille A.R."/>
            <person name="Buell C.R."/>
            <person name="Ying K."/>
            <person name="Li Y."/>
            <person name="Lu T."/>
            <person name="Huang Y."/>
            <person name="Zhao Q."/>
            <person name="Feng Q."/>
            <person name="Zhang L."/>
            <person name="Zhu J."/>
            <person name="Weng Q."/>
            <person name="Mu J."/>
            <person name="Lu Y."/>
            <person name="Fan D."/>
            <person name="Liu Y."/>
            <person name="Guan J."/>
            <person name="Zhang Y."/>
            <person name="Yu S."/>
            <person name="Liu X."/>
            <person name="Zhang Y."/>
            <person name="Hong G."/>
            <person name="Han B."/>
            <person name="Choisne N."/>
            <person name="Demange N."/>
            <person name="Orjeda G."/>
            <person name="Samain S."/>
            <person name="Cattolico L."/>
            <person name="Pelletier E."/>
            <person name="Couloux A."/>
            <person name="Segurens B."/>
            <person name="Wincker P."/>
            <person name="D'Hont A."/>
            <person name="Scarpelli C."/>
            <person name="Weissenbach J."/>
            <person name="Salanoubat M."/>
            <person name="Quetier F."/>
            <person name="Yu Y."/>
            <person name="Kim H.R."/>
            <person name="Rambo T."/>
            <person name="Currie J."/>
            <person name="Collura K."/>
            <person name="Luo M."/>
            <person name="Yang T."/>
            <person name="Ammiraju J.S.S."/>
            <person name="Engler F."/>
            <person name="Soderlund C."/>
            <person name="Wing R.A."/>
            <person name="Palmer L.E."/>
            <person name="de la Bastide M."/>
            <person name="Spiegel L."/>
            <person name="Nascimento L."/>
            <person name="Zutavern T."/>
            <person name="O'Shaughnessy A."/>
            <person name="Dike S."/>
            <person name="Dedhia N."/>
            <person name="Preston R."/>
            <person name="Balija V."/>
            <person name="McCombie W.R."/>
            <person name="Chow T."/>
            <person name="Chen H."/>
            <person name="Chung M."/>
            <person name="Chen C."/>
            <person name="Shaw J."/>
            <person name="Wu H."/>
            <person name="Hsiao K."/>
            <person name="Chao Y."/>
            <person name="Chu M."/>
            <person name="Cheng C."/>
            <person name="Hour A."/>
            <person name="Lee P."/>
            <person name="Lin S."/>
            <person name="Lin Y."/>
            <person name="Liou J."/>
            <person name="Liu S."/>
            <person name="Hsing Y."/>
            <person name="Raghuvanshi S."/>
            <person name="Mohanty A."/>
            <person name="Bharti A.K."/>
            <person name="Gaur A."/>
            <person name="Gupta V."/>
            <person name="Kumar D."/>
            <person name="Ravi V."/>
            <person name="Vij S."/>
            <person name="Kapur A."/>
            <person name="Khurana P."/>
            <person name="Khurana P."/>
            <person name="Khurana J.P."/>
            <person name="Tyagi A.K."/>
            <person name="Gaikwad K."/>
            <person name="Singh A."/>
            <person name="Dalal V."/>
            <person name="Srivastava S."/>
            <person name="Dixit A."/>
            <person name="Pal A.K."/>
            <person name="Ghazi I.A."/>
            <person name="Yadav M."/>
            <person name="Pandit A."/>
            <person name="Bhargava A."/>
            <person name="Sureshbabu K."/>
            <person name="Batra K."/>
            <person name="Sharma T.R."/>
            <person name="Mohapatra T."/>
            <person name="Singh N.K."/>
            <person name="Messing J."/>
            <person name="Nelson A.B."/>
            <person name="Fuks G."/>
            <person name="Kavchok S."/>
            <person name="Keizer G."/>
            <person name="Linton E."/>
            <person name="Llaca V."/>
            <person name="Song R."/>
            <person name="Tanyolac B."/>
            <person name="Young S."/>
            <person name="Ho-Il K."/>
            <person name="Hahn J.H."/>
            <person name="Sangsakoo G."/>
            <person name="Vanavichit A."/>
            <person name="de Mattos Luiz.A.T."/>
            <person name="Zimmer P.D."/>
            <person name="Malone G."/>
            <person name="Dellagostin O."/>
            <person name="de Oliveira A.C."/>
            <person name="Bevan M."/>
            <person name="Bancroft I."/>
            <person name="Minx P."/>
            <person name="Cordum H."/>
            <person name="Wilson R."/>
            <person name="Cheng Z."/>
            <person name="Jin W."/>
            <person name="Jiang J."/>
            <person name="Leong S.A."/>
            <person name="Iwama H."/>
            <person name="Gojobori T."/>
            <person name="Itoh T."/>
            <person name="Niimura Y."/>
            <person name="Fujii Y."/>
            <person name="Habara T."/>
            <person name="Sakai H."/>
            <person name="Sato Y."/>
            <person name="Wilson G."/>
            <person name="Kumar K."/>
            <person name="McCouch S."/>
            <person name="Juretic N."/>
            <person name="Hoen D."/>
            <person name="Wright S."/>
            <person name="Bruskiewich R."/>
            <person name="Bureau T."/>
            <person name="Miyao A."/>
            <person name="Hirochika H."/>
            <person name="Nishikawa T."/>
            <person name="Kadowaki K."/>
            <person name="Sugiura M."/>
            <person name="Burr B."/>
            <person name="Sasaki T."/>
        </authorList>
    </citation>
    <scope>NUCLEOTIDE SEQUENCE [LARGE SCALE GENOMIC DNA]</scope>
    <source>
        <strain evidence="4">cv. Nipponbare</strain>
    </source>
</reference>
<organism evidence="2 4">
    <name type="scientific">Oryza sativa subsp. japonica</name>
    <name type="common">Rice</name>
    <dbReference type="NCBI Taxonomy" id="39947"/>
    <lineage>
        <taxon>Eukaryota</taxon>
        <taxon>Viridiplantae</taxon>
        <taxon>Streptophyta</taxon>
        <taxon>Embryophyta</taxon>
        <taxon>Tracheophyta</taxon>
        <taxon>Spermatophyta</taxon>
        <taxon>Magnoliopsida</taxon>
        <taxon>Liliopsida</taxon>
        <taxon>Poales</taxon>
        <taxon>Poaceae</taxon>
        <taxon>BOP clade</taxon>
        <taxon>Oryzoideae</taxon>
        <taxon>Oryzeae</taxon>
        <taxon>Oryzinae</taxon>
        <taxon>Oryza</taxon>
        <taxon>Oryza sativa</taxon>
    </lineage>
</organism>
<sequence>MSRIFQSFTGLHIYRHQHAATRKKRLVSLYLVLYDSVMYVVAVPDSQPLAETKKVASKDRAEMHYTPPSNVHVDGQEGKIQISPRDEIEWLRMALDQSLSYTKWQHALITDRIISCRKLNRAANV</sequence>